<feature type="compositionally biased region" description="Low complexity" evidence="1">
    <location>
        <begin position="100"/>
        <end position="125"/>
    </location>
</feature>
<sequence length="234" mass="22952">MTATAHSTTDTSNRFRTRALRLLPGVPAPEPPLPEATDAVTGDVPPTTGPVGSAGAPASGAAAEATAEPPSDRPSPAASPEPAAAAQPGAVPTPGPPPSDDAVPADTASGEPSFRPGATPAGRAPAPCPEPSPSLAPPAGPAAPTGPVAPTVPPVPAVAVAGGTSGFRSRFFRTRARNLVPPAPVGPGGTVLRVWQETDPPGPAPCALPVGLDDRPLQRAREAGVKPLPGHAKE</sequence>
<evidence type="ECO:0000313" key="3">
    <source>
        <dbReference type="Proteomes" id="UP000319210"/>
    </source>
</evidence>
<accession>A0A4Y3R3H9</accession>
<organism evidence="2 3">
    <name type="scientific">Streptomyces cacaoi</name>
    <dbReference type="NCBI Taxonomy" id="1898"/>
    <lineage>
        <taxon>Bacteria</taxon>
        <taxon>Bacillati</taxon>
        <taxon>Actinomycetota</taxon>
        <taxon>Actinomycetes</taxon>
        <taxon>Kitasatosporales</taxon>
        <taxon>Streptomycetaceae</taxon>
        <taxon>Streptomyces</taxon>
    </lineage>
</organism>
<dbReference type="Proteomes" id="UP000319210">
    <property type="component" value="Unassembled WGS sequence"/>
</dbReference>
<evidence type="ECO:0000256" key="1">
    <source>
        <dbReference type="SAM" id="MobiDB-lite"/>
    </source>
</evidence>
<feature type="region of interest" description="Disordered" evidence="1">
    <location>
        <begin position="1"/>
        <end position="162"/>
    </location>
</feature>
<dbReference type="EMBL" id="BJMM01000013">
    <property type="protein sequence ID" value="GEB50530.1"/>
    <property type="molecule type" value="Genomic_DNA"/>
</dbReference>
<protein>
    <submittedName>
        <fullName evidence="2">Uncharacterized protein</fullName>
    </submittedName>
</protein>
<feature type="compositionally biased region" description="Polar residues" evidence="1">
    <location>
        <begin position="1"/>
        <end position="14"/>
    </location>
</feature>
<gene>
    <name evidence="2" type="ORF">SCA03_30810</name>
</gene>
<feature type="compositionally biased region" description="Pro residues" evidence="1">
    <location>
        <begin position="126"/>
        <end position="141"/>
    </location>
</feature>
<evidence type="ECO:0000313" key="2">
    <source>
        <dbReference type="EMBL" id="GEB50530.1"/>
    </source>
</evidence>
<feature type="compositionally biased region" description="Low complexity" evidence="1">
    <location>
        <begin position="44"/>
        <end position="90"/>
    </location>
</feature>
<keyword evidence="3" id="KW-1185">Reference proteome</keyword>
<name>A0A4Y3R3H9_STRCI</name>
<comment type="caution">
    <text evidence="2">The sequence shown here is derived from an EMBL/GenBank/DDBJ whole genome shotgun (WGS) entry which is preliminary data.</text>
</comment>
<proteinExistence type="predicted"/>
<dbReference type="AlphaFoldDB" id="A0A4Y3R3H9"/>
<reference evidence="2 3" key="1">
    <citation type="submission" date="2019-06" db="EMBL/GenBank/DDBJ databases">
        <title>Whole genome shotgun sequence of Streptomyces cacaoi subsp. cacaoi NBRC 12748.</title>
        <authorList>
            <person name="Hosoyama A."/>
            <person name="Uohara A."/>
            <person name="Ohji S."/>
            <person name="Ichikawa N."/>
        </authorList>
    </citation>
    <scope>NUCLEOTIDE SEQUENCE [LARGE SCALE GENOMIC DNA]</scope>
    <source>
        <strain evidence="2 3">NBRC 12748</strain>
    </source>
</reference>